<keyword evidence="2 6" id="KW-0812">Transmembrane</keyword>
<dbReference type="InterPro" id="IPR039542">
    <property type="entry name" value="Erv_N"/>
</dbReference>
<reference evidence="9 10" key="1">
    <citation type="journal article" date="2018" name="Evol. Lett.">
        <title>Horizontal gene cluster transfer increased hallucinogenic mushroom diversity.</title>
        <authorList>
            <person name="Reynolds H.T."/>
            <person name="Vijayakumar V."/>
            <person name="Gluck-Thaler E."/>
            <person name="Korotkin H.B."/>
            <person name="Matheny P.B."/>
            <person name="Slot J.C."/>
        </authorList>
    </citation>
    <scope>NUCLEOTIDE SEQUENCE [LARGE SCALE GENOMIC DNA]</scope>
    <source>
        <strain evidence="9 10">2631</strain>
    </source>
</reference>
<feature type="transmembrane region" description="Helical" evidence="6">
    <location>
        <begin position="80"/>
        <end position="99"/>
    </location>
</feature>
<evidence type="ECO:0000313" key="9">
    <source>
        <dbReference type="EMBL" id="PPQ84157.1"/>
    </source>
</evidence>
<dbReference type="Pfam" id="PF13850">
    <property type="entry name" value="ERGIC_N"/>
    <property type="match status" value="1"/>
</dbReference>
<evidence type="ECO:0000259" key="7">
    <source>
        <dbReference type="Pfam" id="PF07970"/>
    </source>
</evidence>
<feature type="domain" description="Endoplasmic reticulum vesicle transporter C-terminal" evidence="7">
    <location>
        <begin position="179"/>
        <end position="333"/>
    </location>
</feature>
<sequence length="549" mass="58739">MATTTAEESSLLDKLDQVAPLAQFDAFPKVPTTYKARSESRGFMTLIVAFMAFMLVLNDIGEYVWGWPDYEFSVDNNKAAYLNINLDMTVAMPCGFLSVDLRDAMGDRLFLSGGLKRDGVLFDVGQATSLNREHAAALSAQQAVAQSRKSRGVFAWLFMKNKDPAFKPTPKFKHTGDASACRISGTLLVKRVTANLHITTLGHGYASYEHVDHKQMNLSHVISEFSFGPFFPEIVQPLDNSYEATDKHFIAYQYFLHVVPTTYIAPRSNPLHTHQYSVTHYTREIDHDRGTPGIFFKFELDPLSITLHQRTTSFLQLLIRCVGVLGGVFVCMGYAIRITTRAVEVVSGADQAAGIVAAESSGVKIGLRSKWGGGELRSRPKGGKLVPQGGGWTMEGNGSGSPYSSYNGTPVAGAFSPGVHSPFLSSTPASPLPGTPASVGLGYPSGTFGPSGPPPTPGLRSASNLGPPRTPSYAPQAQVRSPSNGTPYSPLPTGATHGSATPDVSTFGNISIPGTPAAYATFPTSPNPATNGNGFQMGPPPKKLAKKDD</sequence>
<evidence type="ECO:0000259" key="8">
    <source>
        <dbReference type="Pfam" id="PF13850"/>
    </source>
</evidence>
<evidence type="ECO:0000256" key="5">
    <source>
        <dbReference type="SAM" id="MobiDB-lite"/>
    </source>
</evidence>
<dbReference type="Proteomes" id="UP000283269">
    <property type="component" value="Unassembled WGS sequence"/>
</dbReference>
<comment type="subcellular location">
    <subcellularLocation>
        <location evidence="1">Membrane</location>
    </subcellularLocation>
</comment>
<proteinExistence type="predicted"/>
<feature type="region of interest" description="Disordered" evidence="5">
    <location>
        <begin position="372"/>
        <end position="397"/>
    </location>
</feature>
<accession>A0A409X077</accession>
<protein>
    <recommendedName>
        <fullName evidence="11">Endoplasmic reticulum vesicle transporter C-terminal domain-containing protein</fullName>
    </recommendedName>
</protein>
<evidence type="ECO:0000313" key="10">
    <source>
        <dbReference type="Proteomes" id="UP000283269"/>
    </source>
</evidence>
<evidence type="ECO:0000256" key="4">
    <source>
        <dbReference type="ARBA" id="ARBA00023136"/>
    </source>
</evidence>
<dbReference type="PANTHER" id="PTHR10984:SF81">
    <property type="entry name" value="ER-DERIVED VESICLES PROTEIN ERV41"/>
    <property type="match status" value="1"/>
</dbReference>
<evidence type="ECO:0000256" key="1">
    <source>
        <dbReference type="ARBA" id="ARBA00004370"/>
    </source>
</evidence>
<evidence type="ECO:0000256" key="3">
    <source>
        <dbReference type="ARBA" id="ARBA00022989"/>
    </source>
</evidence>
<feature type="domain" description="Endoplasmic reticulum vesicle transporter N-terminal" evidence="8">
    <location>
        <begin position="21"/>
        <end position="108"/>
    </location>
</feature>
<dbReference type="AlphaFoldDB" id="A0A409X077"/>
<feature type="compositionally biased region" description="Polar residues" evidence="5">
    <location>
        <begin position="473"/>
        <end position="487"/>
    </location>
</feature>
<evidence type="ECO:0000256" key="6">
    <source>
        <dbReference type="SAM" id="Phobius"/>
    </source>
</evidence>
<feature type="transmembrane region" description="Helical" evidence="6">
    <location>
        <begin position="317"/>
        <end position="336"/>
    </location>
</feature>
<dbReference type="InterPro" id="IPR012936">
    <property type="entry name" value="Erv_C"/>
</dbReference>
<dbReference type="STRING" id="93625.A0A409X077"/>
<feature type="region of interest" description="Disordered" evidence="5">
    <location>
        <begin position="426"/>
        <end position="549"/>
    </location>
</feature>
<feature type="transmembrane region" description="Helical" evidence="6">
    <location>
        <begin position="43"/>
        <end position="60"/>
    </location>
</feature>
<dbReference type="FunCoup" id="A0A409X077">
    <property type="interactions" value="42"/>
</dbReference>
<dbReference type="PANTHER" id="PTHR10984">
    <property type="entry name" value="ENDOPLASMIC RETICULUM-GOLGI INTERMEDIATE COMPARTMENT PROTEIN"/>
    <property type="match status" value="1"/>
</dbReference>
<comment type="caution">
    <text evidence="9">The sequence shown here is derived from an EMBL/GenBank/DDBJ whole genome shotgun (WGS) entry which is preliminary data.</text>
</comment>
<feature type="compositionally biased region" description="Polar residues" evidence="5">
    <location>
        <begin position="522"/>
        <end position="534"/>
    </location>
</feature>
<evidence type="ECO:0000256" key="2">
    <source>
        <dbReference type="ARBA" id="ARBA00022692"/>
    </source>
</evidence>
<dbReference type="InterPro" id="IPR045888">
    <property type="entry name" value="Erv"/>
</dbReference>
<dbReference type="Pfam" id="PF07970">
    <property type="entry name" value="COPIIcoated_ERV"/>
    <property type="match status" value="1"/>
</dbReference>
<feature type="compositionally biased region" description="Gly residues" evidence="5">
    <location>
        <begin position="388"/>
        <end position="397"/>
    </location>
</feature>
<evidence type="ECO:0008006" key="11">
    <source>
        <dbReference type="Google" id="ProtNLM"/>
    </source>
</evidence>
<organism evidence="9 10">
    <name type="scientific">Psilocybe cyanescens</name>
    <dbReference type="NCBI Taxonomy" id="93625"/>
    <lineage>
        <taxon>Eukaryota</taxon>
        <taxon>Fungi</taxon>
        <taxon>Dikarya</taxon>
        <taxon>Basidiomycota</taxon>
        <taxon>Agaricomycotina</taxon>
        <taxon>Agaricomycetes</taxon>
        <taxon>Agaricomycetidae</taxon>
        <taxon>Agaricales</taxon>
        <taxon>Agaricineae</taxon>
        <taxon>Strophariaceae</taxon>
        <taxon>Psilocybe</taxon>
    </lineage>
</organism>
<dbReference type="GO" id="GO:0030134">
    <property type="term" value="C:COPII-coated ER to Golgi transport vesicle"/>
    <property type="evidence" value="ECO:0007669"/>
    <property type="project" value="TreeGrafter"/>
</dbReference>
<feature type="compositionally biased region" description="Polar residues" evidence="5">
    <location>
        <begin position="496"/>
        <end position="509"/>
    </location>
</feature>
<dbReference type="GO" id="GO:0006890">
    <property type="term" value="P:retrograde vesicle-mediated transport, Golgi to endoplasmic reticulum"/>
    <property type="evidence" value="ECO:0007669"/>
    <property type="project" value="TreeGrafter"/>
</dbReference>
<dbReference type="EMBL" id="NHYD01002923">
    <property type="protein sequence ID" value="PPQ84157.1"/>
    <property type="molecule type" value="Genomic_DNA"/>
</dbReference>
<dbReference type="GO" id="GO:0006888">
    <property type="term" value="P:endoplasmic reticulum to Golgi vesicle-mediated transport"/>
    <property type="evidence" value="ECO:0007669"/>
    <property type="project" value="TreeGrafter"/>
</dbReference>
<dbReference type="InParanoid" id="A0A409X077"/>
<dbReference type="OrthoDB" id="5541786at2759"/>
<keyword evidence="4 6" id="KW-0472">Membrane</keyword>
<gene>
    <name evidence="9" type="ORF">CVT25_002023</name>
</gene>
<dbReference type="GO" id="GO:0000139">
    <property type="term" value="C:Golgi membrane"/>
    <property type="evidence" value="ECO:0007669"/>
    <property type="project" value="TreeGrafter"/>
</dbReference>
<name>A0A409X077_PSICY</name>
<dbReference type="GO" id="GO:0005789">
    <property type="term" value="C:endoplasmic reticulum membrane"/>
    <property type="evidence" value="ECO:0007669"/>
    <property type="project" value="TreeGrafter"/>
</dbReference>
<keyword evidence="3 6" id="KW-1133">Transmembrane helix</keyword>
<keyword evidence="10" id="KW-1185">Reference proteome</keyword>